<dbReference type="Proteomes" id="UP000789405">
    <property type="component" value="Unassembled WGS sequence"/>
</dbReference>
<name>A0A9N9JK50_9GLOM</name>
<reference evidence="1" key="1">
    <citation type="submission" date="2021-06" db="EMBL/GenBank/DDBJ databases">
        <authorList>
            <person name="Kallberg Y."/>
            <person name="Tangrot J."/>
            <person name="Rosling A."/>
        </authorList>
    </citation>
    <scope>NUCLEOTIDE SEQUENCE</scope>
    <source>
        <strain evidence="1">MA453B</strain>
    </source>
</reference>
<proteinExistence type="predicted"/>
<dbReference type="OrthoDB" id="184880at2759"/>
<accession>A0A9N9JK50</accession>
<sequence length="44" mass="4879">QGITSENTVDLIPQMMKNNLSLVDFKHFEKRGPIGAWGGQYGSL</sequence>
<comment type="caution">
    <text evidence="1">The sequence shown here is derived from an EMBL/GenBank/DDBJ whole genome shotgun (WGS) entry which is preliminary data.</text>
</comment>
<evidence type="ECO:0000313" key="1">
    <source>
        <dbReference type="EMBL" id="CAG8780321.1"/>
    </source>
</evidence>
<dbReference type="EMBL" id="CAJVPY010021637">
    <property type="protein sequence ID" value="CAG8780321.1"/>
    <property type="molecule type" value="Genomic_DNA"/>
</dbReference>
<organism evidence="1 2">
    <name type="scientific">Dentiscutata erythropus</name>
    <dbReference type="NCBI Taxonomy" id="1348616"/>
    <lineage>
        <taxon>Eukaryota</taxon>
        <taxon>Fungi</taxon>
        <taxon>Fungi incertae sedis</taxon>
        <taxon>Mucoromycota</taxon>
        <taxon>Glomeromycotina</taxon>
        <taxon>Glomeromycetes</taxon>
        <taxon>Diversisporales</taxon>
        <taxon>Gigasporaceae</taxon>
        <taxon>Dentiscutata</taxon>
    </lineage>
</organism>
<feature type="non-terminal residue" evidence="1">
    <location>
        <position position="44"/>
    </location>
</feature>
<protein>
    <submittedName>
        <fullName evidence="1">7952_t:CDS:1</fullName>
    </submittedName>
</protein>
<keyword evidence="2" id="KW-1185">Reference proteome</keyword>
<evidence type="ECO:0000313" key="2">
    <source>
        <dbReference type="Proteomes" id="UP000789405"/>
    </source>
</evidence>
<gene>
    <name evidence="1" type="ORF">DERYTH_LOCUS19566</name>
</gene>
<dbReference type="AlphaFoldDB" id="A0A9N9JK50"/>